<keyword evidence="1" id="KW-0812">Transmembrane</keyword>
<evidence type="ECO:0000313" key="2">
    <source>
        <dbReference type="EMBL" id="AYV78569.1"/>
    </source>
</evidence>
<gene>
    <name evidence="2" type="ORF">Edafosvirus18_18</name>
</gene>
<proteinExistence type="predicted"/>
<keyword evidence="1" id="KW-1133">Transmembrane helix</keyword>
<sequence>MSASTSTTAVAKTRVAELDEKSKSPAFNVFAMVYDSLFIIFAIICLITYKDKCDYNISAWLATIVVSKIIEVIDRVYKHKNQNIQNEFTKVMGILYTVLDIIAFIGCSYVINHTSTCKSTNPGVYWMIIVFLVASWLQIIFYCLLIVCLIYDILNPRPQTISVPSSRV</sequence>
<feature type="transmembrane region" description="Helical" evidence="1">
    <location>
        <begin position="123"/>
        <end position="151"/>
    </location>
</feature>
<dbReference type="EMBL" id="MK072083">
    <property type="protein sequence ID" value="AYV78569.1"/>
    <property type="molecule type" value="Genomic_DNA"/>
</dbReference>
<protein>
    <recommendedName>
        <fullName evidence="3">Transmembrane protein</fullName>
    </recommendedName>
</protein>
<name>A0A3G4ZYT3_9VIRU</name>
<keyword evidence="1" id="KW-0472">Membrane</keyword>
<feature type="transmembrane region" description="Helical" evidence="1">
    <location>
        <begin position="29"/>
        <end position="49"/>
    </location>
</feature>
<accession>A0A3G4ZYT3</accession>
<evidence type="ECO:0008006" key="3">
    <source>
        <dbReference type="Google" id="ProtNLM"/>
    </source>
</evidence>
<organism evidence="2">
    <name type="scientific">Edafosvirus sp</name>
    <dbReference type="NCBI Taxonomy" id="2487765"/>
    <lineage>
        <taxon>Viruses</taxon>
        <taxon>Varidnaviria</taxon>
        <taxon>Bamfordvirae</taxon>
        <taxon>Nucleocytoviricota</taxon>
        <taxon>Megaviricetes</taxon>
        <taxon>Imitervirales</taxon>
        <taxon>Mimiviridae</taxon>
        <taxon>Klosneuvirinae</taxon>
    </lineage>
</organism>
<evidence type="ECO:0000256" key="1">
    <source>
        <dbReference type="SAM" id="Phobius"/>
    </source>
</evidence>
<feature type="transmembrane region" description="Helical" evidence="1">
    <location>
        <begin position="93"/>
        <end position="111"/>
    </location>
</feature>
<reference evidence="2" key="1">
    <citation type="submission" date="2018-10" db="EMBL/GenBank/DDBJ databases">
        <title>Hidden diversity of soil giant viruses.</title>
        <authorList>
            <person name="Schulz F."/>
            <person name="Alteio L."/>
            <person name="Goudeau D."/>
            <person name="Ryan E.M."/>
            <person name="Malmstrom R.R."/>
            <person name="Blanchard J."/>
            <person name="Woyke T."/>
        </authorList>
    </citation>
    <scope>NUCLEOTIDE SEQUENCE</scope>
    <source>
        <strain evidence="2">EDV1</strain>
    </source>
</reference>